<evidence type="ECO:0000313" key="3">
    <source>
        <dbReference type="Proteomes" id="UP000077266"/>
    </source>
</evidence>
<dbReference type="Gene3D" id="1.10.510.10">
    <property type="entry name" value="Transferase(Phosphotransferase) domain 1"/>
    <property type="match status" value="1"/>
</dbReference>
<evidence type="ECO:0000313" key="2">
    <source>
        <dbReference type="EMBL" id="KZW02848.1"/>
    </source>
</evidence>
<dbReference type="PANTHER" id="PTHR44167:SF24">
    <property type="entry name" value="SERINE_THREONINE-PROTEIN KINASE CHK2"/>
    <property type="match status" value="1"/>
</dbReference>
<dbReference type="GO" id="GO:0044773">
    <property type="term" value="P:mitotic DNA damage checkpoint signaling"/>
    <property type="evidence" value="ECO:0007669"/>
    <property type="project" value="TreeGrafter"/>
</dbReference>
<dbReference type="InterPro" id="IPR011009">
    <property type="entry name" value="Kinase-like_dom_sf"/>
</dbReference>
<proteinExistence type="predicted"/>
<dbReference type="PROSITE" id="PS50011">
    <property type="entry name" value="PROTEIN_KINASE_DOM"/>
    <property type="match status" value="1"/>
</dbReference>
<reference evidence="2 3" key="1">
    <citation type="journal article" date="2016" name="Mol. Biol. Evol.">
        <title>Comparative Genomics of Early-Diverging Mushroom-Forming Fungi Provides Insights into the Origins of Lignocellulose Decay Capabilities.</title>
        <authorList>
            <person name="Nagy L.G."/>
            <person name="Riley R."/>
            <person name="Tritt A."/>
            <person name="Adam C."/>
            <person name="Daum C."/>
            <person name="Floudas D."/>
            <person name="Sun H."/>
            <person name="Yadav J.S."/>
            <person name="Pangilinan J."/>
            <person name="Larsson K.H."/>
            <person name="Matsuura K."/>
            <person name="Barry K."/>
            <person name="Labutti K."/>
            <person name="Kuo R."/>
            <person name="Ohm R.A."/>
            <person name="Bhattacharya S.S."/>
            <person name="Shirouzu T."/>
            <person name="Yoshinaga Y."/>
            <person name="Martin F.M."/>
            <person name="Grigoriev I.V."/>
            <person name="Hibbett D.S."/>
        </authorList>
    </citation>
    <scope>NUCLEOTIDE SEQUENCE [LARGE SCALE GENOMIC DNA]</scope>
    <source>
        <strain evidence="2 3">HHB12029</strain>
    </source>
</reference>
<protein>
    <recommendedName>
        <fullName evidence="1">Protein kinase domain-containing protein</fullName>
    </recommendedName>
</protein>
<dbReference type="AlphaFoldDB" id="A0A165PYT1"/>
<keyword evidence="3" id="KW-1185">Reference proteome</keyword>
<dbReference type="SMART" id="SM00220">
    <property type="entry name" value="S_TKc"/>
    <property type="match status" value="1"/>
</dbReference>
<dbReference type="GO" id="GO:0005524">
    <property type="term" value="F:ATP binding"/>
    <property type="evidence" value="ECO:0007669"/>
    <property type="project" value="InterPro"/>
</dbReference>
<name>A0A165PYT1_EXIGL</name>
<dbReference type="InParanoid" id="A0A165PYT1"/>
<dbReference type="GO" id="GO:0004674">
    <property type="term" value="F:protein serine/threonine kinase activity"/>
    <property type="evidence" value="ECO:0007669"/>
    <property type="project" value="TreeGrafter"/>
</dbReference>
<dbReference type="STRING" id="1314781.A0A165PYT1"/>
<feature type="domain" description="Protein kinase" evidence="1">
    <location>
        <begin position="49"/>
        <end position="339"/>
    </location>
</feature>
<dbReference type="Proteomes" id="UP000077266">
    <property type="component" value="Unassembled WGS sequence"/>
</dbReference>
<dbReference type="GO" id="GO:0005634">
    <property type="term" value="C:nucleus"/>
    <property type="evidence" value="ECO:0007669"/>
    <property type="project" value="TreeGrafter"/>
</dbReference>
<dbReference type="OrthoDB" id="5987198at2759"/>
<dbReference type="PANTHER" id="PTHR44167">
    <property type="entry name" value="OVARIAN-SPECIFIC SERINE/THREONINE-PROTEIN KINASE LOK-RELATED"/>
    <property type="match status" value="1"/>
</dbReference>
<dbReference type="EMBL" id="KV425886">
    <property type="protein sequence ID" value="KZW02848.1"/>
    <property type="molecule type" value="Genomic_DNA"/>
</dbReference>
<sequence>MSLSKKDYRLQPSEKWWSSNYDLLLERGYRLRDRYNPRVLNSWLLHSEFDDDEARRRGLLDKPDDVFAASKGMDAEQVSDGAEVWIKRCRLQSPDDAANSLTEVAINKLIVDDDDPHNHFLPFADVFVVRDQTSWEFTHLNRRYACIVFPWALRVDQHAWHIALEALDFVRQLLEGLSFLHRHRIAHGDIHPDNILMAPQPIFYAGVNRLRNVMVKAVIQDSAAPYIDRIEVPAEYWYIDLGLSSHFEGDAHDVVWRAGLLKLPEVFGTTNPSDDQLRNPPQIAYDAFAADVWQLGTTLRMFFGYSIPSLNPLLREMTDWNPSNRPTAHQCLTIFHERTGRLPRWQLLLPVRDASFWTKIPNLGWSLRLRFAIIHYREWFRLCVKAYRLGLSLPQPDRPDN</sequence>
<accession>A0A165PYT1</accession>
<gene>
    <name evidence="2" type="ORF">EXIGLDRAFT_828982</name>
</gene>
<dbReference type="InterPro" id="IPR000719">
    <property type="entry name" value="Prot_kinase_dom"/>
</dbReference>
<dbReference type="SUPFAM" id="SSF56112">
    <property type="entry name" value="Protein kinase-like (PK-like)"/>
    <property type="match status" value="1"/>
</dbReference>
<evidence type="ECO:0000259" key="1">
    <source>
        <dbReference type="PROSITE" id="PS50011"/>
    </source>
</evidence>
<organism evidence="2 3">
    <name type="scientific">Exidia glandulosa HHB12029</name>
    <dbReference type="NCBI Taxonomy" id="1314781"/>
    <lineage>
        <taxon>Eukaryota</taxon>
        <taxon>Fungi</taxon>
        <taxon>Dikarya</taxon>
        <taxon>Basidiomycota</taxon>
        <taxon>Agaricomycotina</taxon>
        <taxon>Agaricomycetes</taxon>
        <taxon>Auriculariales</taxon>
        <taxon>Exidiaceae</taxon>
        <taxon>Exidia</taxon>
    </lineage>
</organism>